<accession>A0A0E3DKE9</accession>
<evidence type="ECO:0000313" key="2">
    <source>
        <dbReference type="Proteomes" id="UP000033308"/>
    </source>
</evidence>
<sequence>MSRARARYSYPQRFPGCYRSNESP</sequence>
<dbReference type="Proteomes" id="UP000033308">
    <property type="component" value="Segment"/>
</dbReference>
<organism evidence="1 2">
    <name type="scientific">Propionibacterium phage PHL067M01</name>
    <dbReference type="NCBI Taxonomy" id="1500805"/>
    <lineage>
        <taxon>Viruses</taxon>
        <taxon>Duplodnaviria</taxon>
        <taxon>Heunggongvirae</taxon>
        <taxon>Uroviricota</taxon>
        <taxon>Caudoviricetes</taxon>
        <taxon>Pahexavirus</taxon>
        <taxon>Pahexavirus PHL067M01</taxon>
    </lineage>
</organism>
<dbReference type="KEGG" id="vg:24724535"/>
<protein>
    <submittedName>
        <fullName evidence="1">Uncharacterized protein</fullName>
    </submittedName>
</protein>
<reference evidence="1 2" key="1">
    <citation type="journal article" date="2015" name="ISME J.">
        <title>The diversity and host interactions of Propionibacterium acnes bacteriophages on human skin.</title>
        <authorList>
            <person name="Liu J."/>
            <person name="Yan R."/>
            <person name="Zhong Q."/>
            <person name="Ngo S."/>
            <person name="Bangayan N.J."/>
            <person name="Nguyen L."/>
            <person name="Lui T."/>
            <person name="Liu M."/>
            <person name="Erfe M.C."/>
            <person name="Craft N."/>
            <person name="Tomida S."/>
            <person name="Li H."/>
        </authorList>
    </citation>
    <scope>NUCLEOTIDE SEQUENCE [LARGE SCALE GENOMIC DNA]</scope>
    <source>
        <strain evidence="1">PHL067M01</strain>
    </source>
</reference>
<evidence type="ECO:0000313" key="1">
    <source>
        <dbReference type="EMBL" id="AII28943.1"/>
    </source>
</evidence>
<proteinExistence type="predicted"/>
<dbReference type="GeneID" id="24724535"/>
<dbReference type="EMBL" id="KJ578765">
    <property type="protein sequence ID" value="AII28943.1"/>
    <property type="molecule type" value="Genomic_DNA"/>
</dbReference>
<name>A0A0E3DKE9_9CAUD</name>
<dbReference type="RefSeq" id="YP_009152100.1">
    <property type="nucleotide sequence ID" value="NC_027380.1"/>
</dbReference>
<keyword evidence="2" id="KW-1185">Reference proteome</keyword>
<gene>
    <name evidence="1" type="ORF">PHL067M01_45</name>
</gene>